<evidence type="ECO:0000313" key="2">
    <source>
        <dbReference type="Proteomes" id="UP000548304"/>
    </source>
</evidence>
<keyword evidence="2" id="KW-1185">Reference proteome</keyword>
<gene>
    <name evidence="1" type="ORF">FHR84_003102</name>
</gene>
<dbReference type="Proteomes" id="UP000548304">
    <property type="component" value="Unassembled WGS sequence"/>
</dbReference>
<organism evidence="1 2">
    <name type="scientific">Actinopolyspora biskrensis</name>
    <dbReference type="NCBI Taxonomy" id="1470178"/>
    <lineage>
        <taxon>Bacteria</taxon>
        <taxon>Bacillati</taxon>
        <taxon>Actinomycetota</taxon>
        <taxon>Actinomycetes</taxon>
        <taxon>Actinopolysporales</taxon>
        <taxon>Actinopolysporaceae</taxon>
        <taxon>Actinopolyspora</taxon>
    </lineage>
</organism>
<comment type="caution">
    <text evidence="1">The sequence shown here is derived from an EMBL/GenBank/DDBJ whole genome shotgun (WGS) entry which is preliminary data.</text>
</comment>
<sequence length="101" mass="10865">MRSPGNRTASEPLYGYRHWWEAEATYPDSGVRESAGLSGVARSSSSLRIASIVWFARRNDNTSQITPSVSATASTGQSSDAEMVVLGEPMALPSVSTARMR</sequence>
<reference evidence="1 2" key="1">
    <citation type="submission" date="2020-07" db="EMBL/GenBank/DDBJ databases">
        <title>Genomic Encyclopedia of Type Strains, Phase III (KMG-III): the genomes of soil and plant-associated and newly described type strains.</title>
        <authorList>
            <person name="Whitman W."/>
        </authorList>
    </citation>
    <scope>NUCLEOTIDE SEQUENCE [LARGE SCALE GENOMIC DNA]</scope>
    <source>
        <strain evidence="1 2">CECT 8576</strain>
    </source>
</reference>
<name>A0A852YXD1_9ACTN</name>
<evidence type="ECO:0000313" key="1">
    <source>
        <dbReference type="EMBL" id="NYH79764.1"/>
    </source>
</evidence>
<dbReference type="EMBL" id="JACBYW010000005">
    <property type="protein sequence ID" value="NYH79764.1"/>
    <property type="molecule type" value="Genomic_DNA"/>
</dbReference>
<protein>
    <submittedName>
        <fullName evidence="1">Uncharacterized protein</fullName>
    </submittedName>
</protein>
<dbReference type="AlphaFoldDB" id="A0A852YXD1"/>
<accession>A0A852YXD1</accession>
<proteinExistence type="predicted"/>